<evidence type="ECO:0000313" key="2">
    <source>
        <dbReference type="EMBL" id="OWA49930.1"/>
    </source>
</evidence>
<accession>A0A9X6N9I2</accession>
<dbReference type="EMBL" id="MTYJ01000177">
    <property type="protein sequence ID" value="OWA49930.1"/>
    <property type="molecule type" value="Genomic_DNA"/>
</dbReference>
<dbReference type="AlphaFoldDB" id="A0A9X6N9I2"/>
<gene>
    <name evidence="2" type="ORF">BV898_14464</name>
</gene>
<evidence type="ECO:0000313" key="3">
    <source>
        <dbReference type="Proteomes" id="UP000192578"/>
    </source>
</evidence>
<sequence length="328" mass="36911">MSPKVSAERKQKICQLFKDGTPVENIPAKFACDVTQHQVQDVLQKAGLFTPPEPVVADPKEEENLLYFLLQLTQAQRRPDFQEIRGQMMEFAKTSRMAIGSFDRRWYSAFLLRHVEKLPIPVALAVKSRIIEKHNKKRRQIQPKSALLVETERLRLRQGTLRELAGSLSRSGRDLNSIRQILTALRLPCPIAADIASGETSVEWERRNEIAAVVRDIVLQQRAQPVWKPKNMTVEDFEEQTQSTQLTHGTIPERNEPLQDTDELSLSGLPGEIPVADHPGDSDELEDSLLRGFSPSLMDTDLDTPPPPPLLTIPGTPLSPDSSRPLDN</sequence>
<evidence type="ECO:0000256" key="1">
    <source>
        <dbReference type="SAM" id="MobiDB-lite"/>
    </source>
</evidence>
<feature type="region of interest" description="Disordered" evidence="1">
    <location>
        <begin position="238"/>
        <end position="328"/>
    </location>
</feature>
<dbReference type="Proteomes" id="UP000192578">
    <property type="component" value="Unassembled WGS sequence"/>
</dbReference>
<organism evidence="2 3">
    <name type="scientific">Hypsibius exemplaris</name>
    <name type="common">Freshwater tardigrade</name>
    <dbReference type="NCBI Taxonomy" id="2072580"/>
    <lineage>
        <taxon>Eukaryota</taxon>
        <taxon>Metazoa</taxon>
        <taxon>Ecdysozoa</taxon>
        <taxon>Tardigrada</taxon>
        <taxon>Eutardigrada</taxon>
        <taxon>Parachela</taxon>
        <taxon>Hypsibioidea</taxon>
        <taxon>Hypsibiidae</taxon>
        <taxon>Hypsibius</taxon>
    </lineage>
</organism>
<reference evidence="3" key="1">
    <citation type="submission" date="2017-01" db="EMBL/GenBank/DDBJ databases">
        <title>Comparative genomics of anhydrobiosis in the tardigrade Hypsibius dujardini.</title>
        <authorList>
            <person name="Yoshida Y."/>
            <person name="Koutsovoulos G."/>
            <person name="Laetsch D."/>
            <person name="Stevens L."/>
            <person name="Kumar S."/>
            <person name="Horikawa D."/>
            <person name="Ishino K."/>
            <person name="Komine S."/>
            <person name="Tomita M."/>
            <person name="Blaxter M."/>
            <person name="Arakawa K."/>
        </authorList>
    </citation>
    <scope>NUCLEOTIDE SEQUENCE [LARGE SCALE GENOMIC DNA]</scope>
    <source>
        <strain evidence="3">Z151</strain>
    </source>
</reference>
<comment type="caution">
    <text evidence="2">The sequence shown here is derived from an EMBL/GenBank/DDBJ whole genome shotgun (WGS) entry which is preliminary data.</text>
</comment>
<protein>
    <submittedName>
        <fullName evidence="2">Uncharacterized protein</fullName>
    </submittedName>
</protein>
<name>A0A9X6N9I2_HYPEX</name>
<proteinExistence type="predicted"/>
<keyword evidence="3" id="KW-1185">Reference proteome</keyword>